<dbReference type="AlphaFoldDB" id="A0A9J2PHJ7"/>
<evidence type="ECO:0000313" key="3">
    <source>
        <dbReference type="Proteomes" id="UP000036681"/>
    </source>
</evidence>
<dbReference type="InterPro" id="IPR019538">
    <property type="entry name" value="PSMD5"/>
</dbReference>
<dbReference type="Pfam" id="PF10508">
    <property type="entry name" value="Proteasom_PSMB"/>
    <property type="match status" value="1"/>
</dbReference>
<sequence length="447" mass="50234">MRDDTGAGDEPTSAIGVEQFQGFYAIKQRFLSDRSKESALAILSELTALDVGEIDSEVWMDVKDLIVCLMDTITLPVLVTNHQLLLLTALNRCSSRVVDLLANYTLRHIEKIYDELSSSSIAVTVAFARRIVDAQCAQSVANLLWRFAALNAVQEELKSQLATTNAEERFNIHQVTAIVLKEGGDASKITDLVDALAKEIETRDILCQLSAVELLTLIKFFGHLSVTEVQCLGRYPIFLHSLFDIVHHFDILDASQRLLAFDTLAVLASTDDAKIFLQGIAQEYNMDKAMNAFGAAICSGPLELRVRHIDALTLMMRPSNTIKKEVSEIVYSWFAELGEPFPSVLLSYASKPFPEIRIATLRLFDQLFNYDWAVRRFIVLAGFMECLLNRNTETNAEGKQLKFDVVCRLIECGASLIPPEDLLKLKLYRREGPFYVDRPPQIDMENE</sequence>
<dbReference type="PANTHER" id="PTHR13554:SF10">
    <property type="entry name" value="26S PROTEASOME NON-ATPASE REGULATORY SUBUNIT 5"/>
    <property type="match status" value="1"/>
</dbReference>
<dbReference type="SUPFAM" id="SSF48371">
    <property type="entry name" value="ARM repeat"/>
    <property type="match status" value="1"/>
</dbReference>
<organism evidence="3 4">
    <name type="scientific">Ascaris lumbricoides</name>
    <name type="common">Giant roundworm</name>
    <dbReference type="NCBI Taxonomy" id="6252"/>
    <lineage>
        <taxon>Eukaryota</taxon>
        <taxon>Metazoa</taxon>
        <taxon>Ecdysozoa</taxon>
        <taxon>Nematoda</taxon>
        <taxon>Chromadorea</taxon>
        <taxon>Rhabditida</taxon>
        <taxon>Spirurina</taxon>
        <taxon>Ascaridomorpha</taxon>
        <taxon>Ascaridoidea</taxon>
        <taxon>Ascarididae</taxon>
        <taxon>Ascaris</taxon>
    </lineage>
</organism>
<keyword evidence="3" id="KW-1185">Reference proteome</keyword>
<protein>
    <recommendedName>
        <fullName evidence="2">26S proteasome non-ATPase regulatory subunit 5</fullName>
    </recommendedName>
</protein>
<proteinExistence type="inferred from homology"/>
<evidence type="ECO:0000313" key="4">
    <source>
        <dbReference type="WBParaSite" id="ALUE_0000880901-mRNA-1"/>
    </source>
</evidence>
<name>A0A9J2PHJ7_ASCLU</name>
<dbReference type="GO" id="GO:0043248">
    <property type="term" value="P:proteasome assembly"/>
    <property type="evidence" value="ECO:0007669"/>
    <property type="project" value="InterPro"/>
</dbReference>
<dbReference type="WBParaSite" id="ALUE_0000880901-mRNA-1">
    <property type="protein sequence ID" value="ALUE_0000880901-mRNA-1"/>
    <property type="gene ID" value="ALUE_0000880901"/>
</dbReference>
<dbReference type="InterPro" id="IPR016024">
    <property type="entry name" value="ARM-type_fold"/>
</dbReference>
<reference evidence="4" key="1">
    <citation type="submission" date="2023-03" db="UniProtKB">
        <authorList>
            <consortium name="WormBaseParasite"/>
        </authorList>
    </citation>
    <scope>IDENTIFICATION</scope>
</reference>
<accession>A0A9J2PHJ7</accession>
<dbReference type="Proteomes" id="UP000036681">
    <property type="component" value="Unplaced"/>
</dbReference>
<dbReference type="PANTHER" id="PTHR13554">
    <property type="entry name" value="26S PROTEASOME NON-ATPASE REGULATORY SUBUNIT 5-RELATED"/>
    <property type="match status" value="1"/>
</dbReference>
<evidence type="ECO:0000256" key="1">
    <source>
        <dbReference type="ARBA" id="ARBA00006823"/>
    </source>
</evidence>
<comment type="similarity">
    <text evidence="1">Belongs to the proteasome subunit S5B/HSM3 family.</text>
</comment>
<evidence type="ECO:0000256" key="2">
    <source>
        <dbReference type="ARBA" id="ARBA00014933"/>
    </source>
</evidence>
<dbReference type="GO" id="GO:0005829">
    <property type="term" value="C:cytosol"/>
    <property type="evidence" value="ECO:0007669"/>
    <property type="project" value="TreeGrafter"/>
</dbReference>